<dbReference type="OrthoDB" id="9808290at2"/>
<dbReference type="InterPro" id="IPR003795">
    <property type="entry name" value="DUF192"/>
</dbReference>
<dbReference type="PANTHER" id="PTHR37953">
    <property type="entry name" value="UPF0127 PROTEIN MJ1496"/>
    <property type="match status" value="1"/>
</dbReference>
<feature type="chain" id="PRO_5018191507" description="DUF192 domain-containing protein" evidence="1">
    <location>
        <begin position="24"/>
        <end position="155"/>
    </location>
</feature>
<feature type="signal peptide" evidence="1">
    <location>
        <begin position="1"/>
        <end position="23"/>
    </location>
</feature>
<gene>
    <name evidence="2" type="ORF">EDC65_0187</name>
</gene>
<evidence type="ECO:0000313" key="3">
    <source>
        <dbReference type="Proteomes" id="UP000278222"/>
    </source>
</evidence>
<evidence type="ECO:0000313" key="2">
    <source>
        <dbReference type="EMBL" id="ROQ01015.1"/>
    </source>
</evidence>
<name>A0A3N1MD59_9PROT</name>
<keyword evidence="3" id="KW-1185">Reference proteome</keyword>
<dbReference type="RefSeq" id="WP_123687821.1">
    <property type="nucleotide sequence ID" value="NZ_AP019700.1"/>
</dbReference>
<dbReference type="InterPro" id="IPR038695">
    <property type="entry name" value="Saro_0823-like_sf"/>
</dbReference>
<dbReference type="Gene3D" id="2.60.120.1140">
    <property type="entry name" value="Protein of unknown function DUF192"/>
    <property type="match status" value="1"/>
</dbReference>
<sequence>MKTWTRRGVLAAIVAALAAPAVAQLVGFSTSPMTIETADGRRHAFTVELALTDAQQTQGLMYRRSLAPDRGMLFVYPVDAPLAMWMKNTYIPLDMLFLRADGTIINIIENVPPQTLDSRPSEGPARGAVELAAGTAARLGIRAGDRVIHERLGGR</sequence>
<accession>A0A3N1MD59</accession>
<organism evidence="2 3">
    <name type="scientific">Stella humosa</name>
    <dbReference type="NCBI Taxonomy" id="94"/>
    <lineage>
        <taxon>Bacteria</taxon>
        <taxon>Pseudomonadati</taxon>
        <taxon>Pseudomonadota</taxon>
        <taxon>Alphaproteobacteria</taxon>
        <taxon>Rhodospirillales</taxon>
        <taxon>Stellaceae</taxon>
        <taxon>Stella</taxon>
    </lineage>
</organism>
<dbReference type="PANTHER" id="PTHR37953:SF1">
    <property type="entry name" value="UPF0127 PROTEIN MJ1496"/>
    <property type="match status" value="1"/>
</dbReference>
<comment type="caution">
    <text evidence="2">The sequence shown here is derived from an EMBL/GenBank/DDBJ whole genome shotgun (WGS) entry which is preliminary data.</text>
</comment>
<dbReference type="EMBL" id="RJKX01000011">
    <property type="protein sequence ID" value="ROQ01015.1"/>
    <property type="molecule type" value="Genomic_DNA"/>
</dbReference>
<proteinExistence type="predicted"/>
<reference evidence="2 3" key="1">
    <citation type="submission" date="2018-11" db="EMBL/GenBank/DDBJ databases">
        <title>Genomic Encyclopedia of Type Strains, Phase IV (KMG-IV): sequencing the most valuable type-strain genomes for metagenomic binning, comparative biology and taxonomic classification.</title>
        <authorList>
            <person name="Goeker M."/>
        </authorList>
    </citation>
    <scope>NUCLEOTIDE SEQUENCE [LARGE SCALE GENOMIC DNA]</scope>
    <source>
        <strain evidence="2 3">DSM 5900</strain>
    </source>
</reference>
<protein>
    <recommendedName>
        <fullName evidence="4">DUF192 domain-containing protein</fullName>
    </recommendedName>
</protein>
<dbReference type="Proteomes" id="UP000278222">
    <property type="component" value="Unassembled WGS sequence"/>
</dbReference>
<evidence type="ECO:0008006" key="4">
    <source>
        <dbReference type="Google" id="ProtNLM"/>
    </source>
</evidence>
<dbReference type="Pfam" id="PF02643">
    <property type="entry name" value="DUF192"/>
    <property type="match status" value="1"/>
</dbReference>
<evidence type="ECO:0000256" key="1">
    <source>
        <dbReference type="SAM" id="SignalP"/>
    </source>
</evidence>
<dbReference type="AlphaFoldDB" id="A0A3N1MD59"/>
<keyword evidence="1" id="KW-0732">Signal</keyword>